<dbReference type="OrthoDB" id="9803916at2"/>
<dbReference type="InterPro" id="IPR011108">
    <property type="entry name" value="RMMBL"/>
</dbReference>
<dbReference type="SMART" id="SM01027">
    <property type="entry name" value="Beta-Casp"/>
    <property type="match status" value="1"/>
</dbReference>
<dbReference type="Proteomes" id="UP000199045">
    <property type="component" value="Unassembled WGS sequence"/>
</dbReference>
<evidence type="ECO:0000259" key="3">
    <source>
        <dbReference type="SMART" id="SM01027"/>
    </source>
</evidence>
<accession>A0A1G7TM12</accession>
<dbReference type="PANTHER" id="PTHR11203">
    <property type="entry name" value="CLEAVAGE AND POLYADENYLATION SPECIFICITY FACTOR FAMILY MEMBER"/>
    <property type="match status" value="1"/>
</dbReference>
<proteinExistence type="predicted"/>
<feature type="domain" description="Metallo-beta-lactamase" evidence="2">
    <location>
        <begin position="13"/>
        <end position="250"/>
    </location>
</feature>
<name>A0A1G7TM12_CHIFI</name>
<gene>
    <name evidence="4" type="ORF">SAMN04488121_1041</name>
</gene>
<dbReference type="Pfam" id="PF00753">
    <property type="entry name" value="Lactamase_B"/>
    <property type="match status" value="1"/>
</dbReference>
<feature type="domain" description="Beta-Casp" evidence="3">
    <location>
        <begin position="255"/>
        <end position="380"/>
    </location>
</feature>
<protein>
    <submittedName>
        <fullName evidence="4">Metallo-beta-lactamase family protein</fullName>
    </submittedName>
</protein>
<dbReference type="Pfam" id="PF07521">
    <property type="entry name" value="RMMBL"/>
    <property type="match status" value="1"/>
</dbReference>
<evidence type="ECO:0000313" key="5">
    <source>
        <dbReference type="Proteomes" id="UP000199045"/>
    </source>
</evidence>
<dbReference type="RefSeq" id="WP_089834199.1">
    <property type="nucleotide sequence ID" value="NZ_FNBN01000004.1"/>
</dbReference>
<reference evidence="4 5" key="1">
    <citation type="submission" date="2016-10" db="EMBL/GenBank/DDBJ databases">
        <authorList>
            <person name="de Groot N.N."/>
        </authorList>
    </citation>
    <scope>NUCLEOTIDE SEQUENCE [LARGE SCALE GENOMIC DNA]</scope>
    <source>
        <strain evidence="4 5">DSM 527</strain>
    </source>
</reference>
<organism evidence="4 5">
    <name type="scientific">Chitinophaga filiformis</name>
    <name type="common">Myxococcus filiformis</name>
    <name type="synonym">Flexibacter filiformis</name>
    <dbReference type="NCBI Taxonomy" id="104663"/>
    <lineage>
        <taxon>Bacteria</taxon>
        <taxon>Pseudomonadati</taxon>
        <taxon>Bacteroidota</taxon>
        <taxon>Chitinophagia</taxon>
        <taxon>Chitinophagales</taxon>
        <taxon>Chitinophagaceae</taxon>
        <taxon>Chitinophaga</taxon>
    </lineage>
</organism>
<dbReference type="Gene3D" id="3.40.50.10890">
    <property type="match status" value="1"/>
</dbReference>
<dbReference type="CDD" id="cd16295">
    <property type="entry name" value="TTHA0252-CPSF-like_MBL-fold"/>
    <property type="match status" value="1"/>
</dbReference>
<dbReference type="SMART" id="SM00849">
    <property type="entry name" value="Lactamase_B"/>
    <property type="match status" value="1"/>
</dbReference>
<dbReference type="GO" id="GO:0016787">
    <property type="term" value="F:hydrolase activity"/>
    <property type="evidence" value="ECO:0007669"/>
    <property type="project" value="UniProtKB-KW"/>
</dbReference>
<dbReference type="Pfam" id="PF10996">
    <property type="entry name" value="Beta-Casp"/>
    <property type="match status" value="1"/>
</dbReference>
<dbReference type="STRING" id="104663.SAMN04488121_1041"/>
<dbReference type="SUPFAM" id="SSF56281">
    <property type="entry name" value="Metallo-hydrolase/oxidoreductase"/>
    <property type="match status" value="1"/>
</dbReference>
<dbReference type="InterPro" id="IPR022712">
    <property type="entry name" value="Beta_Casp"/>
</dbReference>
<dbReference type="GO" id="GO:0004521">
    <property type="term" value="F:RNA endonuclease activity"/>
    <property type="evidence" value="ECO:0007669"/>
    <property type="project" value="TreeGrafter"/>
</dbReference>
<dbReference type="Gene3D" id="3.60.15.10">
    <property type="entry name" value="Ribonuclease Z/Hydroxyacylglutathione hydrolase-like"/>
    <property type="match status" value="1"/>
</dbReference>
<dbReference type="AlphaFoldDB" id="A0A1G7TM12"/>
<dbReference type="InterPro" id="IPR050698">
    <property type="entry name" value="MBL"/>
</dbReference>
<evidence type="ECO:0000313" key="4">
    <source>
        <dbReference type="EMBL" id="SDG36241.1"/>
    </source>
</evidence>
<evidence type="ECO:0000259" key="2">
    <source>
        <dbReference type="SMART" id="SM00849"/>
    </source>
</evidence>
<dbReference type="EMBL" id="FNBN01000004">
    <property type="protein sequence ID" value="SDG36241.1"/>
    <property type="molecule type" value="Genomic_DNA"/>
</dbReference>
<dbReference type="PANTHER" id="PTHR11203:SF37">
    <property type="entry name" value="INTEGRATOR COMPLEX SUBUNIT 11"/>
    <property type="match status" value="1"/>
</dbReference>
<dbReference type="InterPro" id="IPR036866">
    <property type="entry name" value="RibonucZ/Hydroxyglut_hydro"/>
</dbReference>
<dbReference type="InterPro" id="IPR001279">
    <property type="entry name" value="Metallo-B-lactamas"/>
</dbReference>
<keyword evidence="1" id="KW-0378">Hydrolase</keyword>
<sequence>MKIAFHGAARTVTGSKHLISLKNGKKILLDCGMFQGMGRETDAMNEDFGFNAAEVTYMILSHAHIDHSGLIPLLVQRGFKGHIYCTPATFDLTEILLLDSAKIQEDDTKFKNKKLRKEGKPEVAPLYSIDDAKRSVTHLKKVNYKTWFRIDDDIEVYFTDAGHIIGSASVHVRVTEDGKTTQVSFSGDVGRYNDAILRSPDIFPQADYILLESTYGSTLHAEAAPSDDLLIKYIHDTCQLKRGKLIIPAFSVGRTQELLYALNRAGLEGKLPKVDIFVDSPLSLEATDVVRHHPEVFNKTVAKLLEIDDDPFDFPGLHYIETVDESKALNFRQEPCVIISASGMAEAGRVKHHIANNIGDSRNTILIVGYCEPQSLGGRLMRGAREVSIYGTRYEVRADVGVIRSMSAHGDYEDLSQWLSCQDPREVKKLFLVHGEYEVQQIFRNWLIKKGFQDVEIPERHSEIGLG</sequence>
<evidence type="ECO:0000256" key="1">
    <source>
        <dbReference type="ARBA" id="ARBA00022801"/>
    </source>
</evidence>